<dbReference type="AlphaFoldDB" id="A0A2K6GQK7"/>
<comment type="subcellular location">
    <subcellularLocation>
        <location evidence="1">Nucleus</location>
    </subcellularLocation>
</comment>
<evidence type="ECO:0000256" key="4">
    <source>
        <dbReference type="ARBA" id="ARBA00022664"/>
    </source>
</evidence>
<dbReference type="PANTHER" id="PTHR13296">
    <property type="entry name" value="BCAS2 PROTEIN"/>
    <property type="match status" value="1"/>
</dbReference>
<accession>A0A2K6GQK7</accession>
<proteinExistence type="inferred from homology"/>
<dbReference type="GO" id="GO:0006397">
    <property type="term" value="P:mRNA processing"/>
    <property type="evidence" value="ECO:0007669"/>
    <property type="project" value="UniProtKB-KW"/>
</dbReference>
<dbReference type="Pfam" id="PF05700">
    <property type="entry name" value="BCAS2"/>
    <property type="match status" value="1"/>
</dbReference>
<organism evidence="8 9">
    <name type="scientific">Propithecus coquereli</name>
    <name type="common">Coquerel's sifaka</name>
    <name type="synonym">Propithecus verreauxi coquereli</name>
    <dbReference type="NCBI Taxonomy" id="379532"/>
    <lineage>
        <taxon>Eukaryota</taxon>
        <taxon>Metazoa</taxon>
        <taxon>Chordata</taxon>
        <taxon>Craniata</taxon>
        <taxon>Vertebrata</taxon>
        <taxon>Euteleostomi</taxon>
        <taxon>Mammalia</taxon>
        <taxon>Eutheria</taxon>
        <taxon>Euarchontoglires</taxon>
        <taxon>Primates</taxon>
        <taxon>Strepsirrhini</taxon>
        <taxon>Lemuriformes</taxon>
        <taxon>Indriidae</taxon>
        <taxon>Propithecus</taxon>
    </lineage>
</organism>
<evidence type="ECO:0000256" key="7">
    <source>
        <dbReference type="ARBA" id="ARBA00023242"/>
    </source>
</evidence>
<dbReference type="GO" id="GO:0071013">
    <property type="term" value="C:catalytic step 2 spliceosome"/>
    <property type="evidence" value="ECO:0007669"/>
    <property type="project" value="TreeGrafter"/>
</dbReference>
<sequence length="201" mass="23196">MAGTGLVARKVVVDALPYLDQGNEAPGMWEAAANYLSCLTAMDYSAFQTDTMGNEFERLVARQPIESLESLSMKRYKLPAPSSSQKNDISAWQECVNSSVAQLEHQANLEQHVCNAWKVYNENLVHMIEHAQKELQKLRHLNWQQKNMQLMAGSKLREMDWVSLVSKNYEIERTVVQLENEIYEIKQQHRDANKENIHQDF</sequence>
<comment type="similarity">
    <text evidence="2">Belongs to the SPF27 family.</text>
</comment>
<evidence type="ECO:0000256" key="6">
    <source>
        <dbReference type="ARBA" id="ARBA00023187"/>
    </source>
</evidence>
<dbReference type="PANTHER" id="PTHR13296:SF0">
    <property type="entry name" value="PRE-MRNA-SPLICING FACTOR SPF27"/>
    <property type="match status" value="1"/>
</dbReference>
<evidence type="ECO:0000256" key="3">
    <source>
        <dbReference type="ARBA" id="ARBA00014158"/>
    </source>
</evidence>
<keyword evidence="6" id="KW-0508">mRNA splicing</keyword>
<evidence type="ECO:0000256" key="2">
    <source>
        <dbReference type="ARBA" id="ARBA00010788"/>
    </source>
</evidence>
<evidence type="ECO:0000256" key="5">
    <source>
        <dbReference type="ARBA" id="ARBA00022728"/>
    </source>
</evidence>
<protein>
    <recommendedName>
        <fullName evidence="3">Pre-mRNA-splicing factor SPF27</fullName>
    </recommendedName>
</protein>
<evidence type="ECO:0000313" key="8">
    <source>
        <dbReference type="Ensembl" id="ENSPCOP00000028512.1"/>
    </source>
</evidence>
<dbReference type="Ensembl" id="ENSPCOT00000039429.1">
    <property type="protein sequence ID" value="ENSPCOP00000028512.1"/>
    <property type="gene ID" value="ENSPCOG00000026900.1"/>
</dbReference>
<evidence type="ECO:0000256" key="1">
    <source>
        <dbReference type="ARBA" id="ARBA00004123"/>
    </source>
</evidence>
<dbReference type="Proteomes" id="UP000233160">
    <property type="component" value="Unassembled WGS sequence"/>
</dbReference>
<keyword evidence="7" id="KW-0539">Nucleus</keyword>
<keyword evidence="4" id="KW-0507">mRNA processing</keyword>
<dbReference type="GO" id="GO:0008380">
    <property type="term" value="P:RNA splicing"/>
    <property type="evidence" value="ECO:0007669"/>
    <property type="project" value="UniProtKB-KW"/>
</dbReference>
<dbReference type="GO" id="GO:0071011">
    <property type="term" value="C:precatalytic spliceosome"/>
    <property type="evidence" value="ECO:0007669"/>
    <property type="project" value="TreeGrafter"/>
</dbReference>
<dbReference type="GO" id="GO:0000974">
    <property type="term" value="C:Prp19 complex"/>
    <property type="evidence" value="ECO:0007669"/>
    <property type="project" value="TreeGrafter"/>
</dbReference>
<keyword evidence="9" id="KW-1185">Reference proteome</keyword>
<reference evidence="8" key="2">
    <citation type="submission" date="2025-09" db="UniProtKB">
        <authorList>
            <consortium name="Ensembl"/>
        </authorList>
    </citation>
    <scope>IDENTIFICATION</scope>
</reference>
<dbReference type="InterPro" id="IPR008409">
    <property type="entry name" value="SPF27"/>
</dbReference>
<dbReference type="STRING" id="379532.ENSPCOP00000028512"/>
<evidence type="ECO:0000313" key="9">
    <source>
        <dbReference type="Proteomes" id="UP000233160"/>
    </source>
</evidence>
<reference evidence="8" key="1">
    <citation type="submission" date="2025-08" db="UniProtKB">
        <authorList>
            <consortium name="Ensembl"/>
        </authorList>
    </citation>
    <scope>IDENTIFICATION</scope>
</reference>
<dbReference type="GeneTree" id="ENSGT00390000014494"/>
<keyword evidence="5" id="KW-0747">Spliceosome</keyword>
<name>A0A2K6GQK7_PROCO</name>